<dbReference type="InterPro" id="IPR001965">
    <property type="entry name" value="Znf_PHD"/>
</dbReference>
<dbReference type="InterPro" id="IPR047157">
    <property type="entry name" value="PHRF1/Atg35"/>
</dbReference>
<dbReference type="PROSITE" id="PS50089">
    <property type="entry name" value="ZF_RING_2"/>
    <property type="match status" value="1"/>
</dbReference>
<feature type="region of interest" description="Disordered" evidence="6">
    <location>
        <begin position="212"/>
        <end position="238"/>
    </location>
</feature>
<dbReference type="PROSITE" id="PS50016">
    <property type="entry name" value="ZF_PHD_2"/>
    <property type="match status" value="1"/>
</dbReference>
<feature type="compositionally biased region" description="Low complexity" evidence="6">
    <location>
        <begin position="430"/>
        <end position="447"/>
    </location>
</feature>
<evidence type="ECO:0000256" key="1">
    <source>
        <dbReference type="ARBA" id="ARBA00022723"/>
    </source>
</evidence>
<feature type="domain" description="PHD-type" evidence="7">
    <location>
        <begin position="154"/>
        <end position="202"/>
    </location>
</feature>
<feature type="domain" description="RING-type" evidence="8">
    <location>
        <begin position="82"/>
        <end position="105"/>
    </location>
</feature>
<evidence type="ECO:0000256" key="6">
    <source>
        <dbReference type="SAM" id="MobiDB-lite"/>
    </source>
</evidence>
<gene>
    <name evidence="9" type="ORF">F503_05437</name>
</gene>
<feature type="compositionally biased region" description="Polar residues" evidence="6">
    <location>
        <begin position="554"/>
        <end position="563"/>
    </location>
</feature>
<evidence type="ECO:0000256" key="4">
    <source>
        <dbReference type="PROSITE-ProRule" id="PRU00175"/>
    </source>
</evidence>
<organism evidence="9 10">
    <name type="scientific">Ophiostoma piceae (strain UAMH 11346)</name>
    <name type="common">Sap stain fungus</name>
    <dbReference type="NCBI Taxonomy" id="1262450"/>
    <lineage>
        <taxon>Eukaryota</taxon>
        <taxon>Fungi</taxon>
        <taxon>Dikarya</taxon>
        <taxon>Ascomycota</taxon>
        <taxon>Pezizomycotina</taxon>
        <taxon>Sordariomycetes</taxon>
        <taxon>Sordariomycetidae</taxon>
        <taxon>Ophiostomatales</taxon>
        <taxon>Ophiostomataceae</taxon>
        <taxon>Ophiostoma</taxon>
    </lineage>
</organism>
<dbReference type="EMBL" id="KE148146">
    <property type="protein sequence ID" value="EPE10342.1"/>
    <property type="molecule type" value="Genomic_DNA"/>
</dbReference>
<dbReference type="STRING" id="1262450.S3CBS5"/>
<evidence type="ECO:0000256" key="2">
    <source>
        <dbReference type="ARBA" id="ARBA00022771"/>
    </source>
</evidence>
<feature type="coiled-coil region" evidence="5">
    <location>
        <begin position="280"/>
        <end position="314"/>
    </location>
</feature>
<feature type="compositionally biased region" description="Basic and acidic residues" evidence="6">
    <location>
        <begin position="357"/>
        <end position="374"/>
    </location>
</feature>
<keyword evidence="10" id="KW-1185">Reference proteome</keyword>
<dbReference type="SUPFAM" id="SSF57903">
    <property type="entry name" value="FYVE/PHD zinc finger"/>
    <property type="match status" value="1"/>
</dbReference>
<dbReference type="Pfam" id="PF13639">
    <property type="entry name" value="zf-RING_2"/>
    <property type="match status" value="1"/>
</dbReference>
<dbReference type="GO" id="GO:0008270">
    <property type="term" value="F:zinc ion binding"/>
    <property type="evidence" value="ECO:0007669"/>
    <property type="project" value="UniProtKB-KW"/>
</dbReference>
<evidence type="ECO:0000256" key="3">
    <source>
        <dbReference type="ARBA" id="ARBA00022833"/>
    </source>
</evidence>
<dbReference type="OrthoDB" id="8062037at2759"/>
<evidence type="ECO:0000259" key="7">
    <source>
        <dbReference type="PROSITE" id="PS50016"/>
    </source>
</evidence>
<keyword evidence="1" id="KW-0479">Metal-binding</keyword>
<accession>S3CBS5</accession>
<keyword evidence="2 4" id="KW-0863">Zinc-finger</keyword>
<dbReference type="PANTHER" id="PTHR12618">
    <property type="entry name" value="PHD AND RING FINGER DOMAIN-CONTAINING PROTEIN 1"/>
    <property type="match status" value="1"/>
</dbReference>
<dbReference type="PANTHER" id="PTHR12618:SF20">
    <property type="entry name" value="PHD AND RING FINGER DOMAIN-CONTAINING PROTEIN 1"/>
    <property type="match status" value="1"/>
</dbReference>
<protein>
    <submittedName>
        <fullName evidence="9">Phd and ring finger domain protein</fullName>
    </submittedName>
</protein>
<dbReference type="AlphaFoldDB" id="S3CBS5"/>
<feature type="compositionally biased region" description="Low complexity" evidence="6">
    <location>
        <begin position="335"/>
        <end position="348"/>
    </location>
</feature>
<name>S3CBS5_OPHP1</name>
<evidence type="ECO:0000259" key="8">
    <source>
        <dbReference type="PROSITE" id="PS50089"/>
    </source>
</evidence>
<dbReference type="VEuPathDB" id="FungiDB:F503_05437"/>
<evidence type="ECO:0000313" key="9">
    <source>
        <dbReference type="EMBL" id="EPE10342.1"/>
    </source>
</evidence>
<reference evidence="9 10" key="1">
    <citation type="journal article" date="2013" name="BMC Genomics">
        <title>The genome and transcriptome of the pine saprophyte Ophiostoma piceae, and a comparison with the bark beetle-associated pine pathogen Grosmannia clavigera.</title>
        <authorList>
            <person name="Haridas S."/>
            <person name="Wang Y."/>
            <person name="Lim L."/>
            <person name="Massoumi Alamouti S."/>
            <person name="Jackman S."/>
            <person name="Docking R."/>
            <person name="Robertson G."/>
            <person name="Birol I."/>
            <person name="Bohlmann J."/>
            <person name="Breuil C."/>
        </authorList>
    </citation>
    <scope>NUCLEOTIDE SEQUENCE [LARGE SCALE GENOMIC DNA]</scope>
    <source>
        <strain evidence="9 10">UAMH 11346</strain>
    </source>
</reference>
<proteinExistence type="predicted"/>
<dbReference type="InterPro" id="IPR013083">
    <property type="entry name" value="Znf_RING/FYVE/PHD"/>
</dbReference>
<feature type="compositionally biased region" description="Low complexity" evidence="6">
    <location>
        <begin position="517"/>
        <end position="542"/>
    </location>
</feature>
<dbReference type="SUPFAM" id="SSF57850">
    <property type="entry name" value="RING/U-box"/>
    <property type="match status" value="1"/>
</dbReference>
<keyword evidence="3" id="KW-0862">Zinc</keyword>
<sequence length="723" mass="79344">MDISKDLCAGDDLSVRSGYSALTHRLLVSRVQMPQALFTTALAAPSHDANEVDVKPVLVNGEILSSDPKSLEDDNVAVIQICGHTLHNTCLKEWTAKANSCPICRQNFNIVEVYDKIGGTQLSTYTVEDRKQVAEFDAQAIFDDYAENLDDEISTPCPVCGRDDHEEVLLLCDGCDTAYHTHCIGLESVPEGAWFCMECVTLFGEAVNQSDTQGPPAAGLGRNASRRTGTGRGRRDFFPRTRHSMRRVDRRARSDQWQGAWGQITGHVWDALNIDLDHDEDDALEEFRRIERRRDNERREFQRWQERLDIARRLGAQHIFERSIPSAILQHASRHGGPSHASSASARAQVATIQQSQEERRAWGDFERARDRDQPVQPNSRKRKSRSTTGSPVEPQPEPERRLKRPRTRRIGAPSEAGPSTSAPAERAPTSVSRVSVSAFSPVSASSPPAPTSPSPPAPPTVYPRRGTINTANIAAPSIRSPPPNADQPSFLSSLLKEVEMSTPADDENIRCLFGEAPHPAADPSSPVASSPAASTYSSPRAMSTTPPPHRTLRASSPTTLSSHILPVYPPANYSPTRSAASPGGAGAGGDNSDSDDHTRGGNTRNNHSNDNRRSPSAVEIRQPRPRRMPSVSTARSPETSPSRHSLSLEMKENISSIVRSALNPHWKSSQLTADQYAAINRDVSRKLYEEVSNPVVVGSEMRRIWEQKASREVARAVAELQA</sequence>
<evidence type="ECO:0000313" key="10">
    <source>
        <dbReference type="Proteomes" id="UP000016923"/>
    </source>
</evidence>
<dbReference type="InterPro" id="IPR001841">
    <property type="entry name" value="Znf_RING"/>
</dbReference>
<feature type="region of interest" description="Disordered" evidence="6">
    <location>
        <begin position="331"/>
        <end position="466"/>
    </location>
</feature>
<dbReference type="InterPro" id="IPR011011">
    <property type="entry name" value="Znf_FYVE_PHD"/>
</dbReference>
<dbReference type="InterPro" id="IPR019786">
    <property type="entry name" value="Zinc_finger_PHD-type_CS"/>
</dbReference>
<dbReference type="CDD" id="cd16448">
    <property type="entry name" value="RING-H2"/>
    <property type="match status" value="1"/>
</dbReference>
<dbReference type="CDD" id="cd15545">
    <property type="entry name" value="PHD_BAZ2A_like"/>
    <property type="match status" value="1"/>
</dbReference>
<dbReference type="Pfam" id="PF00628">
    <property type="entry name" value="PHD"/>
    <property type="match status" value="1"/>
</dbReference>
<keyword evidence="5" id="KW-0175">Coiled coil</keyword>
<dbReference type="PROSITE" id="PS01359">
    <property type="entry name" value="ZF_PHD_1"/>
    <property type="match status" value="1"/>
</dbReference>
<feature type="region of interest" description="Disordered" evidence="6">
    <location>
        <begin position="515"/>
        <end position="648"/>
    </location>
</feature>
<dbReference type="HOGENOM" id="CLU_026721_0_0_1"/>
<dbReference type="Gene3D" id="3.30.40.10">
    <property type="entry name" value="Zinc/RING finger domain, C3HC4 (zinc finger)"/>
    <property type="match status" value="2"/>
</dbReference>
<dbReference type="Proteomes" id="UP000016923">
    <property type="component" value="Unassembled WGS sequence"/>
</dbReference>
<dbReference type="OMA" id="GDWYCME"/>
<evidence type="ECO:0000256" key="5">
    <source>
        <dbReference type="SAM" id="Coils"/>
    </source>
</evidence>
<feature type="compositionally biased region" description="Polar residues" evidence="6">
    <location>
        <begin position="631"/>
        <end position="646"/>
    </location>
</feature>
<dbReference type="eggNOG" id="KOG0825">
    <property type="taxonomic scope" value="Eukaryota"/>
</dbReference>
<feature type="compositionally biased region" description="Pro residues" evidence="6">
    <location>
        <begin position="448"/>
        <end position="462"/>
    </location>
</feature>
<dbReference type="SMART" id="SM00249">
    <property type="entry name" value="PHD"/>
    <property type="match status" value="1"/>
</dbReference>
<dbReference type="InterPro" id="IPR019787">
    <property type="entry name" value="Znf_PHD-finger"/>
</dbReference>